<keyword evidence="4 7" id="KW-0067">ATP-binding</keyword>
<dbReference type="Proteomes" id="UP001170954">
    <property type="component" value="Unassembled WGS sequence"/>
</dbReference>
<dbReference type="InterPro" id="IPR044742">
    <property type="entry name" value="DEAD/DEAH_RhlB"/>
</dbReference>
<comment type="caution">
    <text evidence="11">The sequence shown here is derived from an EMBL/GenBank/DDBJ whole genome shotgun (WGS) entry which is preliminary data.</text>
</comment>
<feature type="domain" description="DEAD-box RNA helicase Q" evidence="10">
    <location>
        <begin position="1"/>
        <end position="29"/>
    </location>
</feature>
<dbReference type="Pfam" id="PF00270">
    <property type="entry name" value="DEAD"/>
    <property type="match status" value="1"/>
</dbReference>
<keyword evidence="1 7" id="KW-0547">Nucleotide-binding</keyword>
<dbReference type="PANTHER" id="PTHR47959">
    <property type="entry name" value="ATP-DEPENDENT RNA HELICASE RHLE-RELATED"/>
    <property type="match status" value="1"/>
</dbReference>
<evidence type="ECO:0000256" key="4">
    <source>
        <dbReference type="ARBA" id="ARBA00022840"/>
    </source>
</evidence>
<dbReference type="PROSITE" id="PS51192">
    <property type="entry name" value="HELICASE_ATP_BIND_1"/>
    <property type="match status" value="1"/>
</dbReference>
<evidence type="ECO:0000259" key="10">
    <source>
        <dbReference type="PROSITE" id="PS51195"/>
    </source>
</evidence>
<comment type="similarity">
    <text evidence="5 7">Belongs to the DEAD box helicase family.</text>
</comment>
<name>A0ABT7NHQ7_9SPHI</name>
<protein>
    <submittedName>
        <fullName evidence="11">DEAD/DEAH box helicase</fullName>
    </submittedName>
</protein>
<dbReference type="PROSITE" id="PS00039">
    <property type="entry name" value="DEAD_ATP_HELICASE"/>
    <property type="match status" value="1"/>
</dbReference>
<reference evidence="11" key="2">
    <citation type="journal article" date="2022" name="Sci. Total Environ.">
        <title>Prevalence, transmission, and molecular epidemiology of tet(X)-positive bacteria among humans, animals, and environmental niches in China: An epidemiological, and genomic-based study.</title>
        <authorList>
            <person name="Dong N."/>
            <person name="Zeng Y."/>
            <person name="Cai C."/>
            <person name="Sun C."/>
            <person name="Lu J."/>
            <person name="Liu C."/>
            <person name="Zhou H."/>
            <person name="Sun Q."/>
            <person name="Shu L."/>
            <person name="Wang H."/>
            <person name="Wang Y."/>
            <person name="Wang S."/>
            <person name="Wu C."/>
            <person name="Chan E.W."/>
            <person name="Chen G."/>
            <person name="Shen Z."/>
            <person name="Chen S."/>
            <person name="Zhang R."/>
        </authorList>
    </citation>
    <scope>NUCLEOTIDE SEQUENCE</scope>
    <source>
        <strain evidence="11">R1692</strain>
    </source>
</reference>
<dbReference type="SUPFAM" id="SSF52540">
    <property type="entry name" value="P-loop containing nucleoside triphosphate hydrolases"/>
    <property type="match status" value="1"/>
</dbReference>
<dbReference type="GO" id="GO:0004386">
    <property type="term" value="F:helicase activity"/>
    <property type="evidence" value="ECO:0007669"/>
    <property type="project" value="UniProtKB-KW"/>
</dbReference>
<dbReference type="PROSITE" id="PS51194">
    <property type="entry name" value="HELICASE_CTER"/>
    <property type="match status" value="1"/>
</dbReference>
<evidence type="ECO:0000256" key="6">
    <source>
        <dbReference type="PROSITE-ProRule" id="PRU00552"/>
    </source>
</evidence>
<evidence type="ECO:0000256" key="3">
    <source>
        <dbReference type="ARBA" id="ARBA00022806"/>
    </source>
</evidence>
<dbReference type="CDD" id="cd00268">
    <property type="entry name" value="DEADc"/>
    <property type="match status" value="1"/>
</dbReference>
<dbReference type="InterPro" id="IPR050079">
    <property type="entry name" value="DEAD_box_RNA_helicase"/>
</dbReference>
<organism evidence="11 12">
    <name type="scientific">Sphingobacterium hotanense</name>
    <dbReference type="NCBI Taxonomy" id="649196"/>
    <lineage>
        <taxon>Bacteria</taxon>
        <taxon>Pseudomonadati</taxon>
        <taxon>Bacteroidota</taxon>
        <taxon>Sphingobacteriia</taxon>
        <taxon>Sphingobacteriales</taxon>
        <taxon>Sphingobacteriaceae</taxon>
        <taxon>Sphingobacterium</taxon>
    </lineage>
</organism>
<dbReference type="PANTHER" id="PTHR47959:SF13">
    <property type="entry name" value="ATP-DEPENDENT RNA HELICASE RHLE"/>
    <property type="match status" value="1"/>
</dbReference>
<reference evidence="11" key="1">
    <citation type="submission" date="2020-06" db="EMBL/GenBank/DDBJ databases">
        <authorList>
            <person name="Dong N."/>
        </authorList>
    </citation>
    <scope>NUCLEOTIDE SEQUENCE</scope>
    <source>
        <strain evidence="11">R1692</strain>
    </source>
</reference>
<evidence type="ECO:0000256" key="1">
    <source>
        <dbReference type="ARBA" id="ARBA00022741"/>
    </source>
</evidence>
<proteinExistence type="inferred from homology"/>
<dbReference type="InterPro" id="IPR001650">
    <property type="entry name" value="Helicase_C-like"/>
</dbReference>
<evidence type="ECO:0000313" key="12">
    <source>
        <dbReference type="Proteomes" id="UP001170954"/>
    </source>
</evidence>
<dbReference type="InterPro" id="IPR000629">
    <property type="entry name" value="RNA-helicase_DEAD-box_CS"/>
</dbReference>
<feature type="domain" description="Helicase ATP-binding" evidence="8">
    <location>
        <begin position="32"/>
        <end position="205"/>
    </location>
</feature>
<evidence type="ECO:0000256" key="7">
    <source>
        <dbReference type="RuleBase" id="RU000492"/>
    </source>
</evidence>
<dbReference type="EMBL" id="JACAGK010000001">
    <property type="protein sequence ID" value="MDM1046722.1"/>
    <property type="molecule type" value="Genomic_DNA"/>
</dbReference>
<dbReference type="SMART" id="SM00487">
    <property type="entry name" value="DEXDc"/>
    <property type="match status" value="1"/>
</dbReference>
<evidence type="ECO:0000256" key="5">
    <source>
        <dbReference type="ARBA" id="ARBA00038437"/>
    </source>
</evidence>
<sequence length="368" mass="40462">MTFKNMGIIAPLLNAIQKTGYQEPTEIQSRAVPLILKGHDIIACAQTGTGKTAAFALPILQLLHTAKDGRSHPRALVIVPTRELAVQVSESLSSFANALPLRHLAIFGGVSQQQQVAKLKEGVDLIVATPGRLLDLHAQGHLNISKVACLVLDEADNMLDMGFLHDIKKIMSALPKKRQTLLFSATMPQGIRKLTKEMMQHPKEIAVSPVSSTLPTINQSVYLVDKTDKTTLLKQFLTRRMGQQTLVFLRTKHGADRLSKKLLKYGITAVSIHGNKTQNARQKALNSFKEGKVDVLLATDIAARGIDIKELPMVINYDLPEDAETYVHRIGRTGRAGKTGEAHSFCSPEEKSLLLKIQKLIGRQLTNK</sequence>
<dbReference type="PROSITE" id="PS51195">
    <property type="entry name" value="Q_MOTIF"/>
    <property type="match status" value="1"/>
</dbReference>
<accession>A0ABT7NHQ7</accession>
<gene>
    <name evidence="11" type="ORF">HX018_00455</name>
</gene>
<evidence type="ECO:0000259" key="9">
    <source>
        <dbReference type="PROSITE" id="PS51194"/>
    </source>
</evidence>
<evidence type="ECO:0000259" key="8">
    <source>
        <dbReference type="PROSITE" id="PS51192"/>
    </source>
</evidence>
<feature type="domain" description="Helicase C-terminal" evidence="9">
    <location>
        <begin position="232"/>
        <end position="368"/>
    </location>
</feature>
<dbReference type="SMART" id="SM00490">
    <property type="entry name" value="HELICc"/>
    <property type="match status" value="1"/>
</dbReference>
<dbReference type="InterPro" id="IPR011545">
    <property type="entry name" value="DEAD/DEAH_box_helicase_dom"/>
</dbReference>
<evidence type="ECO:0000313" key="11">
    <source>
        <dbReference type="EMBL" id="MDM1046722.1"/>
    </source>
</evidence>
<dbReference type="Gene3D" id="3.40.50.300">
    <property type="entry name" value="P-loop containing nucleotide triphosphate hydrolases"/>
    <property type="match status" value="2"/>
</dbReference>
<dbReference type="InterPro" id="IPR014001">
    <property type="entry name" value="Helicase_ATP-bd"/>
</dbReference>
<keyword evidence="2 7" id="KW-0378">Hydrolase</keyword>
<dbReference type="Pfam" id="PF00271">
    <property type="entry name" value="Helicase_C"/>
    <property type="match status" value="1"/>
</dbReference>
<dbReference type="InterPro" id="IPR014014">
    <property type="entry name" value="RNA_helicase_DEAD_Q_motif"/>
</dbReference>
<dbReference type="InterPro" id="IPR027417">
    <property type="entry name" value="P-loop_NTPase"/>
</dbReference>
<dbReference type="CDD" id="cd18787">
    <property type="entry name" value="SF2_C_DEAD"/>
    <property type="match status" value="1"/>
</dbReference>
<feature type="short sequence motif" description="Q motif" evidence="6">
    <location>
        <begin position="1"/>
        <end position="29"/>
    </location>
</feature>
<evidence type="ECO:0000256" key="2">
    <source>
        <dbReference type="ARBA" id="ARBA00022801"/>
    </source>
</evidence>
<keyword evidence="3 7" id="KW-0347">Helicase</keyword>
<keyword evidence="12" id="KW-1185">Reference proteome</keyword>